<dbReference type="InterPro" id="IPR028098">
    <property type="entry name" value="Glyco_trans_4-like_N"/>
</dbReference>
<feature type="domain" description="Glycosyltransferase subfamily 4-like N-terminal" evidence="2">
    <location>
        <begin position="12"/>
        <end position="162"/>
    </location>
</feature>
<dbReference type="Pfam" id="PF00534">
    <property type="entry name" value="Glycos_transf_1"/>
    <property type="match status" value="1"/>
</dbReference>
<protein>
    <submittedName>
        <fullName evidence="3">Glycosyltransferase</fullName>
    </submittedName>
</protein>
<dbReference type="PANTHER" id="PTHR12526:SF638">
    <property type="entry name" value="SPORE COAT PROTEIN SA"/>
    <property type="match status" value="1"/>
</dbReference>
<dbReference type="Gene3D" id="3.40.50.2000">
    <property type="entry name" value="Glycogen Phosphorylase B"/>
    <property type="match status" value="2"/>
</dbReference>
<organism evidence="3 4">
    <name type="scientific">Candidatus Dechloromonas phosphorivorans</name>
    <dbReference type="NCBI Taxonomy" id="2899244"/>
    <lineage>
        <taxon>Bacteria</taxon>
        <taxon>Pseudomonadati</taxon>
        <taxon>Pseudomonadota</taxon>
        <taxon>Betaproteobacteria</taxon>
        <taxon>Rhodocyclales</taxon>
        <taxon>Azonexaceae</taxon>
        <taxon>Dechloromonas</taxon>
    </lineage>
</organism>
<dbReference type="EMBL" id="JADKBR010000003">
    <property type="protein sequence ID" value="MBK8889854.1"/>
    <property type="molecule type" value="Genomic_DNA"/>
</dbReference>
<name>A0A9D7LMQ8_9RHOO</name>
<reference evidence="3" key="1">
    <citation type="submission" date="2020-10" db="EMBL/GenBank/DDBJ databases">
        <title>Connecting structure to function with the recovery of over 1000 high-quality activated sludge metagenome-assembled genomes encoding full-length rRNA genes using long-read sequencing.</title>
        <authorList>
            <person name="Singleton C.M."/>
            <person name="Petriglieri F."/>
            <person name="Kristensen J.M."/>
            <person name="Kirkegaard R.H."/>
            <person name="Michaelsen T.Y."/>
            <person name="Andersen M.H."/>
            <person name="Karst S.M."/>
            <person name="Dueholm M.S."/>
            <person name="Nielsen P.H."/>
            <person name="Albertsen M."/>
        </authorList>
    </citation>
    <scope>NUCLEOTIDE SEQUENCE</scope>
    <source>
        <strain evidence="3">OdNE_18-Q3-R46-58_BAT3C.305</strain>
    </source>
</reference>
<accession>A0A9D7LMQ8</accession>
<dbReference type="PANTHER" id="PTHR12526">
    <property type="entry name" value="GLYCOSYLTRANSFERASE"/>
    <property type="match status" value="1"/>
</dbReference>
<dbReference type="SUPFAM" id="SSF53756">
    <property type="entry name" value="UDP-Glycosyltransferase/glycogen phosphorylase"/>
    <property type="match status" value="1"/>
</dbReference>
<sequence>MRVLHSESSTGWGGQENRTLNEMIAMRERGHEMAVVSRPGARILERALEAGFPTHAVDMRGAFDLPAIIRLRRVMREFRADIVNTHSGRDTQLAGIAARSLGKRRPRIVRTRHLALPITSIITYRMLTDRVVAVSRFVRDYLISAGIPSSQVVAVPTGIDLASYAPVVGGGTLRAELGLPAGTVLVGTVAILRVKKGHADLLRAAKLVLRRFPEVHFVIAGDGPQMQNLLRLIGELGLASRVHMLGLRRDVTNVLQSLDLFALPTHQEALGTAFVEAGAVGLPVVATNVDGVPEVIAQGETGVLVSPGDPAALAEAISGFLEDPVLRRQFGDNARRRVSRDFSCEIMARRMEELYTGLLEN</sequence>
<evidence type="ECO:0000313" key="4">
    <source>
        <dbReference type="Proteomes" id="UP000808146"/>
    </source>
</evidence>
<dbReference type="Proteomes" id="UP000808146">
    <property type="component" value="Unassembled WGS sequence"/>
</dbReference>
<dbReference type="GO" id="GO:0016757">
    <property type="term" value="F:glycosyltransferase activity"/>
    <property type="evidence" value="ECO:0007669"/>
    <property type="project" value="InterPro"/>
</dbReference>
<evidence type="ECO:0000259" key="2">
    <source>
        <dbReference type="Pfam" id="PF13439"/>
    </source>
</evidence>
<feature type="domain" description="Glycosyl transferase family 1" evidence="1">
    <location>
        <begin position="173"/>
        <end position="337"/>
    </location>
</feature>
<evidence type="ECO:0000313" key="3">
    <source>
        <dbReference type="EMBL" id="MBK8889854.1"/>
    </source>
</evidence>
<proteinExistence type="predicted"/>
<comment type="caution">
    <text evidence="3">The sequence shown here is derived from an EMBL/GenBank/DDBJ whole genome shotgun (WGS) entry which is preliminary data.</text>
</comment>
<dbReference type="InterPro" id="IPR001296">
    <property type="entry name" value="Glyco_trans_1"/>
</dbReference>
<dbReference type="AlphaFoldDB" id="A0A9D7LMQ8"/>
<dbReference type="Pfam" id="PF13439">
    <property type="entry name" value="Glyco_transf_4"/>
    <property type="match status" value="1"/>
</dbReference>
<gene>
    <name evidence="3" type="ORF">IPN75_05375</name>
</gene>
<evidence type="ECO:0000259" key="1">
    <source>
        <dbReference type="Pfam" id="PF00534"/>
    </source>
</evidence>